<protein>
    <submittedName>
        <fullName evidence="1">Uncharacterized protein</fullName>
    </submittedName>
</protein>
<evidence type="ECO:0000313" key="2">
    <source>
        <dbReference type="Proteomes" id="UP001454036"/>
    </source>
</evidence>
<reference evidence="1 2" key="1">
    <citation type="submission" date="2024-01" db="EMBL/GenBank/DDBJ databases">
        <title>The complete chloroplast genome sequence of Lithospermum erythrorhizon: insights into the phylogenetic relationship among Boraginaceae species and the maternal lineages of purple gromwells.</title>
        <authorList>
            <person name="Okada T."/>
            <person name="Watanabe K."/>
        </authorList>
    </citation>
    <scope>NUCLEOTIDE SEQUENCE [LARGE SCALE GENOMIC DNA]</scope>
</reference>
<keyword evidence="2" id="KW-1185">Reference proteome</keyword>
<dbReference type="Pfam" id="PF04827">
    <property type="entry name" value="Plant_tran"/>
    <property type="match status" value="1"/>
</dbReference>
<proteinExistence type="predicted"/>
<dbReference type="PANTHER" id="PTHR47150:SF5">
    <property type="entry name" value="OS07G0546750 PROTEIN"/>
    <property type="match status" value="1"/>
</dbReference>
<name>A0AAV3NYZ8_LITER</name>
<gene>
    <name evidence="1" type="ORF">LIER_05033</name>
</gene>
<dbReference type="EMBL" id="BAABME010000672">
    <property type="protein sequence ID" value="GAA0144640.1"/>
    <property type="molecule type" value="Genomic_DNA"/>
</dbReference>
<dbReference type="Proteomes" id="UP001454036">
    <property type="component" value="Unassembled WGS sequence"/>
</dbReference>
<comment type="caution">
    <text evidence="1">The sequence shown here is derived from an EMBL/GenBank/DDBJ whole genome shotgun (WGS) entry which is preliminary data.</text>
</comment>
<sequence length="144" mass="16871">MHKKVFMRIVNDLSSEYEYFTLRYDAAEKVGLSPIQKCTTVIRMLAYRMPGDACDEYVKIDAFTAIECLKQFCKGVIHLYEGIYLRKPNAEDLERLLRVAEDRGFPGMIAHVRTRAELYDKVGHLQLKNDLIHHIWQKFGFNQI</sequence>
<organism evidence="1 2">
    <name type="scientific">Lithospermum erythrorhizon</name>
    <name type="common">Purple gromwell</name>
    <name type="synonym">Lithospermum officinale var. erythrorhizon</name>
    <dbReference type="NCBI Taxonomy" id="34254"/>
    <lineage>
        <taxon>Eukaryota</taxon>
        <taxon>Viridiplantae</taxon>
        <taxon>Streptophyta</taxon>
        <taxon>Embryophyta</taxon>
        <taxon>Tracheophyta</taxon>
        <taxon>Spermatophyta</taxon>
        <taxon>Magnoliopsida</taxon>
        <taxon>eudicotyledons</taxon>
        <taxon>Gunneridae</taxon>
        <taxon>Pentapetalae</taxon>
        <taxon>asterids</taxon>
        <taxon>lamiids</taxon>
        <taxon>Boraginales</taxon>
        <taxon>Boraginaceae</taxon>
        <taxon>Boraginoideae</taxon>
        <taxon>Lithospermeae</taxon>
        <taxon>Lithospermum</taxon>
    </lineage>
</organism>
<accession>A0AAV3NYZ8</accession>
<dbReference type="PANTHER" id="PTHR47150">
    <property type="entry name" value="OS12G0169200 PROTEIN"/>
    <property type="match status" value="1"/>
</dbReference>
<dbReference type="AlphaFoldDB" id="A0AAV3NYZ8"/>
<dbReference type="InterPro" id="IPR006912">
    <property type="entry name" value="Harbinger_derived_prot"/>
</dbReference>
<evidence type="ECO:0000313" key="1">
    <source>
        <dbReference type="EMBL" id="GAA0144640.1"/>
    </source>
</evidence>